<dbReference type="InterPro" id="IPR024311">
    <property type="entry name" value="Lipocalin-like"/>
</dbReference>
<evidence type="ECO:0000259" key="1">
    <source>
        <dbReference type="Pfam" id="PF13648"/>
    </source>
</evidence>
<feature type="domain" description="Lipocalin-like" evidence="1">
    <location>
        <begin position="47"/>
        <end position="148"/>
    </location>
</feature>
<protein>
    <recommendedName>
        <fullName evidence="1">Lipocalin-like domain-containing protein</fullName>
    </recommendedName>
</protein>
<sequence>MKNKNKNVAWATFRTATQLVAIMAVILVTLIACGKSDSGGSAGNKNLIGTWKLESRTIDGKSLEDYVSDIGEKISETTKKCIYRSTFTFLEKEGVSNTCVDAHPNSKEECECESMSFIYTISGNIIALKTTEGAVSCTFSIVGNKLTLSSSEEDDKGKKHTLVETYVKQ</sequence>
<dbReference type="RefSeq" id="WP_009418375.1">
    <property type="nucleotide sequence ID" value="NZ_UAVS01000008.1"/>
</dbReference>
<reference evidence="2 3" key="1">
    <citation type="submission" date="2018-06" db="EMBL/GenBank/DDBJ databases">
        <authorList>
            <consortium name="Pathogen Informatics"/>
            <person name="Doyle S."/>
        </authorList>
    </citation>
    <scope>NUCLEOTIDE SEQUENCE [LARGE SCALE GENOMIC DNA]</scope>
    <source>
        <strain evidence="2 3">NCTC11545</strain>
    </source>
</reference>
<dbReference type="Proteomes" id="UP000250169">
    <property type="component" value="Unassembled WGS sequence"/>
</dbReference>
<dbReference type="Pfam" id="PF13648">
    <property type="entry name" value="Lipocalin_4"/>
    <property type="match status" value="1"/>
</dbReference>
<gene>
    <name evidence="2" type="ORF">NCTC11545_02102</name>
</gene>
<dbReference type="EMBL" id="UAVS01000008">
    <property type="protein sequence ID" value="SQA94899.1"/>
    <property type="molecule type" value="Genomic_DNA"/>
</dbReference>
<evidence type="ECO:0000313" key="2">
    <source>
        <dbReference type="EMBL" id="SQA94899.1"/>
    </source>
</evidence>
<proteinExistence type="predicted"/>
<dbReference type="PROSITE" id="PS51257">
    <property type="entry name" value="PROKAR_LIPOPROTEIN"/>
    <property type="match status" value="1"/>
</dbReference>
<organism evidence="2 3">
    <name type="scientific">Capnocytophaga ochracea</name>
    <dbReference type="NCBI Taxonomy" id="1018"/>
    <lineage>
        <taxon>Bacteria</taxon>
        <taxon>Pseudomonadati</taxon>
        <taxon>Bacteroidota</taxon>
        <taxon>Flavobacteriia</taxon>
        <taxon>Flavobacteriales</taxon>
        <taxon>Flavobacteriaceae</taxon>
        <taxon>Capnocytophaga</taxon>
    </lineage>
</organism>
<dbReference type="AlphaFoldDB" id="A0A2X2UZM1"/>
<accession>A0A2X2UZM1</accession>
<name>A0A2X2UZM1_CAPOC</name>
<evidence type="ECO:0000313" key="3">
    <source>
        <dbReference type="Proteomes" id="UP000250169"/>
    </source>
</evidence>